<gene>
    <name evidence="3" type="ORF">LTR09_010849</name>
</gene>
<dbReference type="EMBL" id="JAWDJX010000057">
    <property type="protein sequence ID" value="KAK3047735.1"/>
    <property type="molecule type" value="Genomic_DNA"/>
</dbReference>
<comment type="caution">
    <text evidence="3">The sequence shown here is derived from an EMBL/GenBank/DDBJ whole genome shotgun (WGS) entry which is preliminary data.</text>
</comment>
<keyword evidence="4" id="KW-1185">Reference proteome</keyword>
<dbReference type="PANTHER" id="PTHR38790">
    <property type="entry name" value="2EXR DOMAIN-CONTAINING PROTEIN-RELATED"/>
    <property type="match status" value="1"/>
</dbReference>
<feature type="domain" description="DUF7730" evidence="2">
    <location>
        <begin position="66"/>
        <end position="216"/>
    </location>
</feature>
<dbReference type="Pfam" id="PF24864">
    <property type="entry name" value="DUF7730"/>
    <property type="match status" value="1"/>
</dbReference>
<evidence type="ECO:0000256" key="1">
    <source>
        <dbReference type="SAM" id="MobiDB-lite"/>
    </source>
</evidence>
<accession>A0AAJ0DCX7</accession>
<sequence>MARPKRAIESEGDNGGGEQAVVVKKKSENDTAGGEQPAVKKKKRWSGRMLNSGKKANATTVANALQSRLLSLPPEIRNRIWEYALDGGTLHVGFNYSRTLSESRTIQPYSVGVWICQAKISDHEAAATIRHGSHATEIAGHVSRHSACATYPQPADAFRQYSVALLGTCRQKHSEAALLPFKLNNFSFDGFDGRAMRIFVKRLMVVQQKSILRITLAPSFSMRYSHDPLKPLAGLQDATIFHEQPSREWAGSAVVPTNGLRNVVHMFRSAQLAHATVCIYSRKRTTIQGQRLPSMSDPVLYGPLYQEMEAKLLKQESGVDEAASKAGSV</sequence>
<dbReference type="PANTHER" id="PTHR38790:SF4">
    <property type="entry name" value="2EXR DOMAIN-CONTAINING PROTEIN"/>
    <property type="match status" value="1"/>
</dbReference>
<organism evidence="3 4">
    <name type="scientific">Extremus antarcticus</name>
    <dbReference type="NCBI Taxonomy" id="702011"/>
    <lineage>
        <taxon>Eukaryota</taxon>
        <taxon>Fungi</taxon>
        <taxon>Dikarya</taxon>
        <taxon>Ascomycota</taxon>
        <taxon>Pezizomycotina</taxon>
        <taxon>Dothideomycetes</taxon>
        <taxon>Dothideomycetidae</taxon>
        <taxon>Mycosphaerellales</taxon>
        <taxon>Extremaceae</taxon>
        <taxon>Extremus</taxon>
    </lineage>
</organism>
<protein>
    <recommendedName>
        <fullName evidence="2">DUF7730 domain-containing protein</fullName>
    </recommendedName>
</protein>
<reference evidence="3" key="1">
    <citation type="submission" date="2023-04" db="EMBL/GenBank/DDBJ databases">
        <title>Black Yeasts Isolated from many extreme environments.</title>
        <authorList>
            <person name="Coleine C."/>
            <person name="Stajich J.E."/>
            <person name="Selbmann L."/>
        </authorList>
    </citation>
    <scope>NUCLEOTIDE SEQUENCE</scope>
    <source>
        <strain evidence="3">CCFEE 5312</strain>
    </source>
</reference>
<dbReference type="AlphaFoldDB" id="A0AAJ0DCX7"/>
<evidence type="ECO:0000313" key="4">
    <source>
        <dbReference type="Proteomes" id="UP001271007"/>
    </source>
</evidence>
<evidence type="ECO:0000313" key="3">
    <source>
        <dbReference type="EMBL" id="KAK3047735.1"/>
    </source>
</evidence>
<dbReference type="InterPro" id="IPR056632">
    <property type="entry name" value="DUF7730"/>
</dbReference>
<feature type="region of interest" description="Disordered" evidence="1">
    <location>
        <begin position="1"/>
        <end position="50"/>
    </location>
</feature>
<dbReference type="Proteomes" id="UP001271007">
    <property type="component" value="Unassembled WGS sequence"/>
</dbReference>
<evidence type="ECO:0000259" key="2">
    <source>
        <dbReference type="Pfam" id="PF24864"/>
    </source>
</evidence>
<name>A0AAJ0DCX7_9PEZI</name>
<proteinExistence type="predicted"/>